<evidence type="ECO:0000256" key="1">
    <source>
        <dbReference type="SAM" id="MobiDB-lite"/>
    </source>
</evidence>
<feature type="compositionally biased region" description="Basic residues" evidence="1">
    <location>
        <begin position="206"/>
        <end position="221"/>
    </location>
</feature>
<proteinExistence type="predicted"/>
<feature type="compositionally biased region" description="Low complexity" evidence="1">
    <location>
        <begin position="425"/>
        <end position="438"/>
    </location>
</feature>
<evidence type="ECO:0000313" key="2">
    <source>
        <dbReference type="EMBL" id="SFI94391.1"/>
    </source>
</evidence>
<protein>
    <submittedName>
        <fullName evidence="2">Uncharacterized protein</fullName>
    </submittedName>
</protein>
<feature type="compositionally biased region" description="Basic residues" evidence="1">
    <location>
        <begin position="242"/>
        <end position="280"/>
    </location>
</feature>
<dbReference type="Proteomes" id="UP000199377">
    <property type="component" value="Unassembled WGS sequence"/>
</dbReference>
<dbReference type="EMBL" id="FOQH01000011">
    <property type="protein sequence ID" value="SFI94391.1"/>
    <property type="molecule type" value="Genomic_DNA"/>
</dbReference>
<evidence type="ECO:0000313" key="3">
    <source>
        <dbReference type="Proteomes" id="UP000199377"/>
    </source>
</evidence>
<feature type="region of interest" description="Disordered" evidence="1">
    <location>
        <begin position="138"/>
        <end position="171"/>
    </location>
</feature>
<feature type="compositionally biased region" description="Basic residues" evidence="1">
    <location>
        <begin position="316"/>
        <end position="346"/>
    </location>
</feature>
<feature type="compositionally biased region" description="Low complexity" evidence="1">
    <location>
        <begin position="288"/>
        <end position="297"/>
    </location>
</feature>
<dbReference type="AlphaFoldDB" id="A0A1I3MBL7"/>
<feature type="compositionally biased region" description="Low complexity" evidence="1">
    <location>
        <begin position="347"/>
        <end position="365"/>
    </location>
</feature>
<feature type="region of interest" description="Disordered" evidence="1">
    <location>
        <begin position="193"/>
        <end position="534"/>
    </location>
</feature>
<feature type="compositionally biased region" description="Basic residues" evidence="1">
    <location>
        <begin position="513"/>
        <end position="534"/>
    </location>
</feature>
<organism evidence="2 3">
    <name type="scientific">Albimonas pacifica</name>
    <dbReference type="NCBI Taxonomy" id="1114924"/>
    <lineage>
        <taxon>Bacteria</taxon>
        <taxon>Pseudomonadati</taxon>
        <taxon>Pseudomonadota</taxon>
        <taxon>Alphaproteobacteria</taxon>
        <taxon>Rhodobacterales</taxon>
        <taxon>Paracoccaceae</taxon>
        <taxon>Albimonas</taxon>
    </lineage>
</organism>
<name>A0A1I3MBL7_9RHOB</name>
<feature type="compositionally biased region" description="Basic residues" evidence="1">
    <location>
        <begin position="366"/>
        <end position="377"/>
    </location>
</feature>
<gene>
    <name evidence="2" type="ORF">SAMN05216258_11132</name>
</gene>
<dbReference type="STRING" id="1114924.SAMN05216258_11132"/>
<feature type="region of interest" description="Disordered" evidence="1">
    <location>
        <begin position="1"/>
        <end position="111"/>
    </location>
</feature>
<feature type="compositionally biased region" description="Low complexity" evidence="1">
    <location>
        <begin position="378"/>
        <end position="396"/>
    </location>
</feature>
<sequence>MRPPERSRSRRIGSSMAPGMAGPCGAPAAASSRRSSTHSARPIAGARRRSRLQPPGAGRRSRRAVAAIPARRPGTRPSPHLPRRAGGPLGRPVRSTMSRRRVVSCGPPSRRTARTWRRGFAALLGFWNAGVRIRAPPDPGRGGRQRLFPPGLPVAAARGSDRATGREGEGDARAAACSHLAALIGPARVRAAGGRRLAGTPSRELRGRRLAPRARRRRRPRPGPAPRTSRSRAARAESAAGRSRRAAASRRGRPPRRRRRSARRPARRRAGARRRARRPPSRPPPPRASFAGRSGPRPARRRAACPSRAEADRRPAGRRRRSRRRGRRPPAPRAPRPGRGRDRRGRGPAARRGGPASCGRRPLGTCRRRPGRPRAAPRRAIGLSAASPSSRPTPTKARADRLSAKRRFRAGVASTRWKPTSARQGGVARAAGLGAGDAETGGHVVVARPGGRDAGGQREGLGQRVQAVDARHDLEALGPARSPARPVQRMDAGPALHLQERPVAPDDVELRQRAHGRTRPSPRIREPRPRRRRA</sequence>
<accession>A0A1I3MBL7</accession>
<feature type="compositionally biased region" description="Basic and acidic residues" evidence="1">
    <location>
        <begin position="498"/>
        <end position="512"/>
    </location>
</feature>
<feature type="compositionally biased region" description="Basic and acidic residues" evidence="1">
    <location>
        <begin position="159"/>
        <end position="171"/>
    </location>
</feature>
<keyword evidence="3" id="KW-1185">Reference proteome</keyword>
<feature type="compositionally biased region" description="Low complexity" evidence="1">
    <location>
        <begin position="15"/>
        <end position="41"/>
    </location>
</feature>
<reference evidence="2 3" key="1">
    <citation type="submission" date="2016-10" db="EMBL/GenBank/DDBJ databases">
        <authorList>
            <person name="de Groot N.N."/>
        </authorList>
    </citation>
    <scope>NUCLEOTIDE SEQUENCE [LARGE SCALE GENOMIC DNA]</scope>
    <source>
        <strain evidence="2 3">CGMCC 1.11030</strain>
    </source>
</reference>